<dbReference type="InterPro" id="IPR000873">
    <property type="entry name" value="AMP-dep_synth/lig_dom"/>
</dbReference>
<reference evidence="11 12" key="1">
    <citation type="submission" date="2023-05" db="EMBL/GenBank/DDBJ databases">
        <title>Genome sequence of Pinibacter sp. MAH-24.</title>
        <authorList>
            <person name="Huq M.A."/>
        </authorList>
    </citation>
    <scope>NUCLEOTIDE SEQUENCE [LARGE SCALE GENOMIC DNA]</scope>
    <source>
        <strain evidence="11 12">MAH-24</strain>
    </source>
</reference>
<dbReference type="Pfam" id="PF16177">
    <property type="entry name" value="ACAS_N"/>
    <property type="match status" value="1"/>
</dbReference>
<evidence type="ECO:0000256" key="4">
    <source>
        <dbReference type="ARBA" id="ARBA00022741"/>
    </source>
</evidence>
<accession>A0ABT6R7X7</accession>
<dbReference type="EMBL" id="JASBRG010000001">
    <property type="protein sequence ID" value="MDI3318571.1"/>
    <property type="molecule type" value="Genomic_DNA"/>
</dbReference>
<evidence type="ECO:0000313" key="11">
    <source>
        <dbReference type="EMBL" id="MDI3318571.1"/>
    </source>
</evidence>
<dbReference type="InterPro" id="IPR011904">
    <property type="entry name" value="Ac_CoA_lig"/>
</dbReference>
<dbReference type="NCBIfam" id="NF001208">
    <property type="entry name" value="PRK00174.1"/>
    <property type="match status" value="1"/>
</dbReference>
<evidence type="ECO:0000256" key="1">
    <source>
        <dbReference type="ARBA" id="ARBA00006432"/>
    </source>
</evidence>
<dbReference type="PANTHER" id="PTHR24095:SF14">
    <property type="entry name" value="ACETYL-COENZYME A SYNTHETASE 1"/>
    <property type="match status" value="1"/>
</dbReference>
<dbReference type="Pfam" id="PF00501">
    <property type="entry name" value="AMP-binding"/>
    <property type="match status" value="1"/>
</dbReference>
<evidence type="ECO:0000256" key="7">
    <source>
        <dbReference type="NCBIfam" id="TIGR02188"/>
    </source>
</evidence>
<dbReference type="SUPFAM" id="SSF56801">
    <property type="entry name" value="Acetyl-CoA synthetase-like"/>
    <property type="match status" value="1"/>
</dbReference>
<dbReference type="InterPro" id="IPR032387">
    <property type="entry name" value="ACAS_N"/>
</dbReference>
<gene>
    <name evidence="11" type="primary">acs</name>
    <name evidence="11" type="ORF">QJ048_02245</name>
</gene>
<evidence type="ECO:0000259" key="9">
    <source>
        <dbReference type="Pfam" id="PF13193"/>
    </source>
</evidence>
<dbReference type="CDD" id="cd05966">
    <property type="entry name" value="ACS"/>
    <property type="match status" value="1"/>
</dbReference>
<feature type="domain" description="AMP-binding enzyme C-terminal" evidence="9">
    <location>
        <begin position="522"/>
        <end position="600"/>
    </location>
</feature>
<evidence type="ECO:0000256" key="3">
    <source>
        <dbReference type="ARBA" id="ARBA00022598"/>
    </source>
</evidence>
<dbReference type="InterPro" id="IPR020845">
    <property type="entry name" value="AMP-binding_CS"/>
</dbReference>
<comment type="similarity">
    <text evidence="1">Belongs to the ATP-dependent AMP-binding enzyme family.</text>
</comment>
<evidence type="ECO:0000256" key="6">
    <source>
        <dbReference type="ARBA" id="ARBA00022990"/>
    </source>
</evidence>
<keyword evidence="6" id="KW-0007">Acetylation</keyword>
<keyword evidence="4" id="KW-0547">Nucleotide-binding</keyword>
<dbReference type="Gene3D" id="3.30.300.30">
    <property type="match status" value="1"/>
</dbReference>
<feature type="domain" description="AMP-dependent synthetase/ligase" evidence="8">
    <location>
        <begin position="75"/>
        <end position="460"/>
    </location>
</feature>
<protein>
    <recommendedName>
        <fullName evidence="2 7">Acetate--CoA ligase</fullName>
        <ecNumber evidence="2 7">6.2.1.1</ecNumber>
    </recommendedName>
</protein>
<evidence type="ECO:0000259" key="8">
    <source>
        <dbReference type="Pfam" id="PF00501"/>
    </source>
</evidence>
<evidence type="ECO:0000256" key="2">
    <source>
        <dbReference type="ARBA" id="ARBA00013275"/>
    </source>
</evidence>
<comment type="caution">
    <text evidence="11">The sequence shown here is derived from an EMBL/GenBank/DDBJ whole genome shotgun (WGS) entry which is preliminary data.</text>
</comment>
<dbReference type="InterPro" id="IPR025110">
    <property type="entry name" value="AMP-bd_C"/>
</dbReference>
<sequence length="637" mass="70932">MAYPYQVTTLDQYNTAYKKSVDDPEAFWGDIASNFLWRKRWDKVLDWNFTEPNIKWFLNGKLNITENCLDRHLGSLGNKPAIIWEPNDPEEHHRVLTYRELHNKVLQFGNVLKNNGVKKGDRVCIYMGMVPELAVAVLACARIGAIHSVVFGGFSAQSIADRLQDAQAEFVITCDGAYRGNKEIPLKGVIDDALIQCKFVKKVIVLTRTRTPVSMIKGRDVWWEDEIKKVETQGNPYCEAEEMDAEDPLFILYTSGSTGKPKGVVHSTAGYMVYTAYSFVNVFQYQPGDIHFCTADIGWITGHSYIVYGPLAAGATTMIYEGIPTFPDAGRFWSIVDKYKVNILYTAPTAIRSLMGFGLGPVQNHDLSSLKVLGTVGEPINEEAWHWYDEHIGKKKCPIVDTWWQTETGGVLISNLAGVTPSKPSFATLPLPGVQPILVDEKGQEVKGNGVSGNLCIKFPWPSILRTTYGDHERCRQNYFATYDSLYFTGDGCLRDENGNYRITGRVDDVLNVSGHRIGTAEVENAINMHAGVVESAIVGFPHEIKGQGIYAYVIYDGSHGDEELARKDIMQTVSRIIGPIAKPDKIQFVSGLPKTRSGKIMRRILRKIAEGEMDNLGDTSTLLDPGVVNEIKGGKI</sequence>
<dbReference type="RefSeq" id="WP_282332700.1">
    <property type="nucleotide sequence ID" value="NZ_JASBRG010000001.1"/>
</dbReference>
<evidence type="ECO:0000259" key="10">
    <source>
        <dbReference type="Pfam" id="PF16177"/>
    </source>
</evidence>
<proteinExistence type="inferred from homology"/>
<dbReference type="InterPro" id="IPR045851">
    <property type="entry name" value="AMP-bd_C_sf"/>
</dbReference>
<dbReference type="PANTHER" id="PTHR24095">
    <property type="entry name" value="ACETYL-COENZYME A SYNTHETASE"/>
    <property type="match status" value="1"/>
</dbReference>
<dbReference type="Pfam" id="PF13193">
    <property type="entry name" value="AMP-binding_C"/>
    <property type="match status" value="1"/>
</dbReference>
<dbReference type="PROSITE" id="PS00455">
    <property type="entry name" value="AMP_BINDING"/>
    <property type="match status" value="1"/>
</dbReference>
<dbReference type="Gene3D" id="3.40.50.12780">
    <property type="entry name" value="N-terminal domain of ligase-like"/>
    <property type="match status" value="1"/>
</dbReference>
<dbReference type="InterPro" id="IPR042099">
    <property type="entry name" value="ANL_N_sf"/>
</dbReference>
<dbReference type="NCBIfam" id="TIGR02188">
    <property type="entry name" value="Ac_CoA_lig_AcsA"/>
    <property type="match status" value="1"/>
</dbReference>
<keyword evidence="3 11" id="KW-0436">Ligase</keyword>
<organism evidence="11 12">
    <name type="scientific">Pinibacter soli</name>
    <dbReference type="NCBI Taxonomy" id="3044211"/>
    <lineage>
        <taxon>Bacteria</taxon>
        <taxon>Pseudomonadati</taxon>
        <taxon>Bacteroidota</taxon>
        <taxon>Chitinophagia</taxon>
        <taxon>Chitinophagales</taxon>
        <taxon>Chitinophagaceae</taxon>
        <taxon>Pinibacter</taxon>
    </lineage>
</organism>
<dbReference type="Proteomes" id="UP001226434">
    <property type="component" value="Unassembled WGS sequence"/>
</dbReference>
<dbReference type="GO" id="GO:0003987">
    <property type="term" value="F:acetate-CoA ligase activity"/>
    <property type="evidence" value="ECO:0007669"/>
    <property type="project" value="UniProtKB-EC"/>
</dbReference>
<keyword evidence="12" id="KW-1185">Reference proteome</keyword>
<name>A0ABT6R7X7_9BACT</name>
<evidence type="ECO:0000256" key="5">
    <source>
        <dbReference type="ARBA" id="ARBA00022840"/>
    </source>
</evidence>
<dbReference type="EC" id="6.2.1.1" evidence="2 7"/>
<keyword evidence="5" id="KW-0067">ATP-binding</keyword>
<feature type="domain" description="Acetyl-coenzyme A synthetase N-terminal" evidence="10">
    <location>
        <begin position="13"/>
        <end position="68"/>
    </location>
</feature>
<evidence type="ECO:0000313" key="12">
    <source>
        <dbReference type="Proteomes" id="UP001226434"/>
    </source>
</evidence>